<protein>
    <submittedName>
        <fullName evidence="1">Uncharacterized protein</fullName>
    </submittedName>
</protein>
<evidence type="ECO:0000313" key="1">
    <source>
        <dbReference type="EMBL" id="GAM14258.1"/>
    </source>
</evidence>
<gene>
    <name evidence="1" type="ORF">SAMD00020551_2407</name>
</gene>
<comment type="caution">
    <text evidence="1">The sequence shown here is derived from an EMBL/GenBank/DDBJ whole genome shotgun (WGS) entry which is preliminary data.</text>
</comment>
<dbReference type="Proteomes" id="UP000031014">
    <property type="component" value="Unassembled WGS sequence"/>
</dbReference>
<reference evidence="1 2" key="1">
    <citation type="submission" date="2013-06" db="EMBL/GenBank/DDBJ databases">
        <title>Whole genome shotgun sequence of Bacillus selenatarsenatis SF-1.</title>
        <authorList>
            <person name="Kuroda M."/>
            <person name="Sei K."/>
            <person name="Yamashita M."/>
            <person name="Ike M."/>
        </authorList>
    </citation>
    <scope>NUCLEOTIDE SEQUENCE [LARGE SCALE GENOMIC DNA]</scope>
    <source>
        <strain evidence="1 2">SF-1</strain>
    </source>
</reference>
<proteinExistence type="predicted"/>
<keyword evidence="2" id="KW-1185">Reference proteome</keyword>
<sequence>MFPAENTFIFGDQHHASSVFISENQFTGDITFTNIFNKKIVQVASAV</sequence>
<dbReference type="AlphaFoldDB" id="A0A0A8X2T9"/>
<evidence type="ECO:0000313" key="2">
    <source>
        <dbReference type="Proteomes" id="UP000031014"/>
    </source>
</evidence>
<organism evidence="1 2">
    <name type="scientific">Mesobacillus selenatarsenatis (strain DSM 18680 / JCM 14380 / FERM P-15431 / SF-1)</name>
    <dbReference type="NCBI Taxonomy" id="1321606"/>
    <lineage>
        <taxon>Bacteria</taxon>
        <taxon>Bacillati</taxon>
        <taxon>Bacillota</taxon>
        <taxon>Bacilli</taxon>
        <taxon>Bacillales</taxon>
        <taxon>Bacillaceae</taxon>
        <taxon>Mesobacillus</taxon>
    </lineage>
</organism>
<dbReference type="EMBL" id="BASE01000053">
    <property type="protein sequence ID" value="GAM14258.1"/>
    <property type="molecule type" value="Genomic_DNA"/>
</dbReference>
<name>A0A0A8X2T9_MESS1</name>
<accession>A0A0A8X2T9</accession>